<evidence type="ECO:0000256" key="6">
    <source>
        <dbReference type="SAM" id="Phobius"/>
    </source>
</evidence>
<keyword evidence="4 6" id="KW-1133">Transmembrane helix</keyword>
<dbReference type="RefSeq" id="WP_021074167.1">
    <property type="nucleotide sequence ID" value="NZ_FNPC01000005.1"/>
</dbReference>
<accession>A0A1H3JLM8</accession>
<evidence type="ECO:0000256" key="5">
    <source>
        <dbReference type="ARBA" id="ARBA00023136"/>
    </source>
</evidence>
<dbReference type="GO" id="GO:0005886">
    <property type="term" value="C:plasma membrane"/>
    <property type="evidence" value="ECO:0007669"/>
    <property type="project" value="TreeGrafter"/>
</dbReference>
<dbReference type="OrthoDB" id="198107at2157"/>
<feature type="transmembrane region" description="Helical" evidence="6">
    <location>
        <begin position="113"/>
        <end position="133"/>
    </location>
</feature>
<comment type="subcellular location">
    <subcellularLocation>
        <location evidence="1">Membrane</location>
        <topology evidence="1">Multi-pass membrane protein</topology>
    </subcellularLocation>
</comment>
<dbReference type="PANTHER" id="PTHR38459">
    <property type="entry name" value="PROPHAGE BACTOPRENOL-LINKED GLUCOSE TRANSLOCASE HOMOLOG"/>
    <property type="match status" value="1"/>
</dbReference>
<name>A0A1H3JLM8_9EURY</name>
<evidence type="ECO:0000256" key="3">
    <source>
        <dbReference type="ARBA" id="ARBA00022692"/>
    </source>
</evidence>
<comment type="similarity">
    <text evidence="2">Belongs to the GtrA family.</text>
</comment>
<dbReference type="Proteomes" id="UP000199079">
    <property type="component" value="Unassembled WGS sequence"/>
</dbReference>
<evidence type="ECO:0000313" key="8">
    <source>
        <dbReference type="EMBL" id="SDY40124.1"/>
    </source>
</evidence>
<dbReference type="GO" id="GO:0000271">
    <property type="term" value="P:polysaccharide biosynthetic process"/>
    <property type="evidence" value="ECO:0007669"/>
    <property type="project" value="InterPro"/>
</dbReference>
<dbReference type="InterPro" id="IPR051401">
    <property type="entry name" value="GtrA_CellWall_Glycosyl"/>
</dbReference>
<keyword evidence="5 6" id="KW-0472">Membrane</keyword>
<dbReference type="GeneID" id="43837704"/>
<dbReference type="PANTHER" id="PTHR38459:SF1">
    <property type="entry name" value="PROPHAGE BACTOPRENOL-LINKED GLUCOSE TRANSLOCASE HOMOLOG"/>
    <property type="match status" value="1"/>
</dbReference>
<keyword evidence="3 6" id="KW-0812">Transmembrane</keyword>
<dbReference type="AlphaFoldDB" id="A0A1H3JLM8"/>
<keyword evidence="9" id="KW-1185">Reference proteome</keyword>
<reference evidence="9" key="1">
    <citation type="submission" date="2016-10" db="EMBL/GenBank/DDBJ databases">
        <authorList>
            <person name="Varghese N."/>
            <person name="Submissions S."/>
        </authorList>
    </citation>
    <scope>NUCLEOTIDE SEQUENCE [LARGE SCALE GENOMIC DNA]</scope>
    <source>
        <strain evidence="9">DC30,IBRC 10041,KCTC 4046</strain>
    </source>
</reference>
<proteinExistence type="inferred from homology"/>
<dbReference type="InterPro" id="IPR007267">
    <property type="entry name" value="GtrA_DPMS_TM"/>
</dbReference>
<evidence type="ECO:0000256" key="1">
    <source>
        <dbReference type="ARBA" id="ARBA00004141"/>
    </source>
</evidence>
<sequence length="141" mass="15301">MIRSFIRNLHSGPVALQLRRFVIVGAVAAGIQMVLLWGFVDLAGLYYLLGATIAIEITIILQYGVNNAWTFEAVSNTGTAEFLSGLVKTNVVRGSAIPIQLGVLFGFVEWAGIPYLIANAIAIGISGIYRFVLDAKWTWGQ</sequence>
<dbReference type="EMBL" id="FNPC01000005">
    <property type="protein sequence ID" value="SDY40124.1"/>
    <property type="molecule type" value="Genomic_DNA"/>
</dbReference>
<organism evidence="8 9">
    <name type="scientific">Halopenitus persicus</name>
    <dbReference type="NCBI Taxonomy" id="1048396"/>
    <lineage>
        <taxon>Archaea</taxon>
        <taxon>Methanobacteriati</taxon>
        <taxon>Methanobacteriota</taxon>
        <taxon>Stenosarchaea group</taxon>
        <taxon>Halobacteria</taxon>
        <taxon>Halobacteriales</taxon>
        <taxon>Haloferacaceae</taxon>
        <taxon>Halopenitus</taxon>
    </lineage>
</organism>
<gene>
    <name evidence="8" type="ORF">SAMN05216564_10540</name>
</gene>
<protein>
    <submittedName>
        <fullName evidence="8">Putative flippase GtrA (Transmembrane translocase of bactoprenol-linked glucose)</fullName>
    </submittedName>
</protein>
<feature type="transmembrane region" description="Helical" evidence="6">
    <location>
        <begin position="21"/>
        <end position="40"/>
    </location>
</feature>
<evidence type="ECO:0000256" key="2">
    <source>
        <dbReference type="ARBA" id="ARBA00009399"/>
    </source>
</evidence>
<feature type="domain" description="GtrA/DPMS transmembrane" evidence="7">
    <location>
        <begin position="20"/>
        <end position="139"/>
    </location>
</feature>
<evidence type="ECO:0000313" key="9">
    <source>
        <dbReference type="Proteomes" id="UP000199079"/>
    </source>
</evidence>
<evidence type="ECO:0000256" key="4">
    <source>
        <dbReference type="ARBA" id="ARBA00022989"/>
    </source>
</evidence>
<evidence type="ECO:0000259" key="7">
    <source>
        <dbReference type="Pfam" id="PF04138"/>
    </source>
</evidence>
<dbReference type="Pfam" id="PF04138">
    <property type="entry name" value="GtrA_DPMS_TM"/>
    <property type="match status" value="1"/>
</dbReference>